<evidence type="ECO:0000313" key="3">
    <source>
        <dbReference type="Proteomes" id="UP000054921"/>
    </source>
</evidence>
<organism evidence="2 3">
    <name type="scientific">Legionella cherrii</name>
    <dbReference type="NCBI Taxonomy" id="28084"/>
    <lineage>
        <taxon>Bacteria</taxon>
        <taxon>Pseudomonadati</taxon>
        <taxon>Pseudomonadota</taxon>
        <taxon>Gammaproteobacteria</taxon>
        <taxon>Legionellales</taxon>
        <taxon>Legionellaceae</taxon>
        <taxon>Legionella</taxon>
    </lineage>
</organism>
<dbReference type="GO" id="GO:0016301">
    <property type="term" value="F:kinase activity"/>
    <property type="evidence" value="ECO:0007669"/>
    <property type="project" value="UniProtKB-KW"/>
</dbReference>
<name>A0A0W0S8Q9_9GAMM</name>
<dbReference type="NCBIfam" id="NF043057">
    <property type="entry name" value="T4SS_LegK7"/>
    <property type="match status" value="1"/>
</dbReference>
<feature type="compositionally biased region" description="Acidic residues" evidence="1">
    <location>
        <begin position="638"/>
        <end position="650"/>
    </location>
</feature>
<dbReference type="InterPro" id="IPR011009">
    <property type="entry name" value="Kinase-like_dom_sf"/>
</dbReference>
<protein>
    <submittedName>
        <fullName evidence="2">Protein kinase domain containing protein</fullName>
    </submittedName>
</protein>
<feature type="compositionally biased region" description="Polar residues" evidence="1">
    <location>
        <begin position="697"/>
        <end position="713"/>
    </location>
</feature>
<dbReference type="PATRIC" id="fig|28084.5.peg.2120"/>
<dbReference type="STRING" id="28084.Lche_1955"/>
<dbReference type="AlphaFoldDB" id="A0A0W0S8Q9"/>
<gene>
    <name evidence="2" type="ORF">Lche_1955</name>
</gene>
<feature type="region of interest" description="Disordered" evidence="1">
    <location>
        <begin position="632"/>
        <end position="730"/>
    </location>
</feature>
<dbReference type="Gene3D" id="1.10.510.10">
    <property type="entry name" value="Transferase(Phosphotransferase) domain 1"/>
    <property type="match status" value="1"/>
</dbReference>
<dbReference type="SUPFAM" id="SSF56112">
    <property type="entry name" value="Protein kinase-like (PK-like)"/>
    <property type="match status" value="1"/>
</dbReference>
<evidence type="ECO:0000313" key="2">
    <source>
        <dbReference type="EMBL" id="KTC79935.1"/>
    </source>
</evidence>
<dbReference type="EMBL" id="LNXW01000013">
    <property type="protein sequence ID" value="KTC79935.1"/>
    <property type="molecule type" value="Genomic_DNA"/>
</dbReference>
<dbReference type="RefSeq" id="WP_058387806.1">
    <property type="nucleotide sequence ID" value="NZ_LNXW01000013.1"/>
</dbReference>
<keyword evidence="2" id="KW-0808">Transferase</keyword>
<dbReference type="Proteomes" id="UP000054921">
    <property type="component" value="Unassembled WGS sequence"/>
</dbReference>
<evidence type="ECO:0000256" key="1">
    <source>
        <dbReference type="SAM" id="MobiDB-lite"/>
    </source>
</evidence>
<feature type="compositionally biased region" description="Basic and acidic residues" evidence="1">
    <location>
        <begin position="651"/>
        <end position="670"/>
    </location>
</feature>
<accession>A0A0W0S8Q9</accession>
<reference evidence="2 3" key="1">
    <citation type="submission" date="2015-11" db="EMBL/GenBank/DDBJ databases">
        <title>Genomic analysis of 38 Legionella species identifies large and diverse effector repertoires.</title>
        <authorList>
            <person name="Burstein D."/>
            <person name="Amaro F."/>
            <person name="Zusman T."/>
            <person name="Lifshitz Z."/>
            <person name="Cohen O."/>
            <person name="Gilbert J.A."/>
            <person name="Pupko T."/>
            <person name="Shuman H.A."/>
            <person name="Segal G."/>
        </authorList>
    </citation>
    <scope>NUCLEOTIDE SEQUENCE [LARGE SCALE GENOMIC DNA]</scope>
    <source>
        <strain evidence="2 3">ORW</strain>
    </source>
</reference>
<comment type="caution">
    <text evidence="2">The sequence shown here is derived from an EMBL/GenBank/DDBJ whole genome shotgun (WGS) entry which is preliminary data.</text>
</comment>
<sequence>MGLTVNPLSAKYRKLIRLIHEFNKIAPEDVVQRLFYLQKINYSVNSIRITEGEYHWLSATDEDSWQAHLLAYGINPDGAFLYKGIQFAKAVAAQSPVAAAELPEQNDTELYKLMKERDALLKGSQPFAQIKEQFVTISQRLSLIAEHDKMLKQNLDDHTRILELAKEKISAIKGEIVTCSSAYKTEILGDEAVNNYNFTLEMSGWDKTLVLSVVDRSDLSDQDLYSDPVSKYFANDTGLFMMQFKSEDQQELEYRPVVLSQYANQGNLLHVAKSLKGESQETIAARAKFHFNQINDFCLKLKEAGYYHPDIKLSNFLAHNHKLVISDRKTFVNSPNPLASGVRASPRYAPPEYLVCINEENKTYYPAAYKTHLNVEQLMSYQLGMALKEFLIATQVDKLPDLRKTRHRTALSYFRKPGHAITNLSTLIEELTRPEVGKRLSINQFQELLFLINNPAVFHKKLEIAISSETLGIQKELKEIQKLLASDNLEKGEFLEKADAIFTATSEREPKEPRLNRMAEQLATKCYQKYSKEYFSRISQDIEDALLTEDWVAASWWRQAIHFLSFGFFRVDRVTPVDKIKIALDYNDPTFRTHFIQLEFLPAEELDDLGITESNNFQDYFEVHLEEIRALNTTNSDSESDEADCEEEAPESPKDREGTSAKSSEIRNEETPAESSSFQTVVVKKNSSKKAEAPVASQKSADGTLPSEPQKSTPPQEKPQQHKKKTSVGLAESQHFFANYAKLSKAVSSKKRVASIHRIGSTLFRGEQRTHHPRIQDVFEPLTQEKKPEPSVTTTGLVQ</sequence>
<keyword evidence="2" id="KW-0418">Kinase</keyword>
<proteinExistence type="predicted"/>